<dbReference type="InterPro" id="IPR051458">
    <property type="entry name" value="Cyt/Met_Dipeptidase"/>
</dbReference>
<organism evidence="6 7">
    <name type="scientific">Rhizorhabdus wittichii</name>
    <dbReference type="NCBI Taxonomy" id="160791"/>
    <lineage>
        <taxon>Bacteria</taxon>
        <taxon>Pseudomonadati</taxon>
        <taxon>Pseudomonadota</taxon>
        <taxon>Alphaproteobacteria</taxon>
        <taxon>Sphingomonadales</taxon>
        <taxon>Sphingomonadaceae</taxon>
        <taxon>Rhizorhabdus</taxon>
    </lineage>
</organism>
<dbReference type="PANTHER" id="PTHR43270">
    <property type="entry name" value="BETA-ALA-HIS DIPEPTIDASE"/>
    <property type="match status" value="1"/>
</dbReference>
<dbReference type="SUPFAM" id="SSF53187">
    <property type="entry name" value="Zn-dependent exopeptidases"/>
    <property type="match status" value="1"/>
</dbReference>
<evidence type="ECO:0000259" key="5">
    <source>
        <dbReference type="Pfam" id="PF07687"/>
    </source>
</evidence>
<dbReference type="Gene3D" id="3.30.70.360">
    <property type="match status" value="1"/>
</dbReference>
<dbReference type="GO" id="GO:0046872">
    <property type="term" value="F:metal ion binding"/>
    <property type="evidence" value="ECO:0007669"/>
    <property type="project" value="UniProtKB-KW"/>
</dbReference>
<keyword evidence="3" id="KW-0378">Hydrolase</keyword>
<keyword evidence="1" id="KW-0645">Protease</keyword>
<gene>
    <name evidence="6" type="ORF">HRJ34_07190</name>
</gene>
<sequence>MIRTTALALVLSALSMTAVAHAEPKRPSFPFTTDVAYDASKVAPYKGRHAAAYAYIDANKDRDVANVQRWVRQRSISAQNDGVVQMAEMLRDDLKALGFKEAELVPTKRHPGVWGYYDAGAKTTIAVYMMYDVQPIEPTGWKVDAFAGTIVEDHPLGRVLMARGATNQKGPQRIFLNALQAIIATEKKLPVNIMLLAEGEEELGSPHYPDLIAKYADRLKQAKGGVVFPMMSQAPSGGVQMTLGVKGNIYFELEAQGGPQGGPKDAEVHSSFKAIVDAPGWRLAQALASLTSPDGNTIVVPGYYDSIRQPNQEEQELINGVVPGWTAREPELRKSLGVDKWIDGLSGRAAITEYLFDTTLNIDGIWGGYSGEGTKTILPHKFTAKLDSRLVPNQTPDESERLIRAHLDAKGFTDIKLTRLSGYPPAQSSVKAALVQATIGTYRKYGITPDVMPRLAGSAPYYVFTDILKLPIVSAGIGYGTGAHAPNEFIVIDPKPGSKLAGITDAEKFYVDLVHAVAAAR</sequence>
<dbReference type="EMBL" id="CP059319">
    <property type="protein sequence ID" value="QTH23275.1"/>
    <property type="molecule type" value="Genomic_DNA"/>
</dbReference>
<feature type="domain" description="Peptidase M20 dimerisation" evidence="5">
    <location>
        <begin position="266"/>
        <end position="410"/>
    </location>
</feature>
<reference evidence="6" key="2">
    <citation type="submission" date="2021-04" db="EMBL/GenBank/DDBJ databases">
        <title>Isolation and genomic analysis of the ibuprofen-degrading bacterium Sphingomonas strain MPO218.</title>
        <authorList>
            <person name="Aulestia M."/>
            <person name="Flores A."/>
            <person name="Mangas E.L."/>
            <person name="Perez-Pulido A.J."/>
            <person name="Santero E."/>
            <person name="Camacho E.M."/>
        </authorList>
    </citation>
    <scope>NUCLEOTIDE SEQUENCE</scope>
    <source>
        <strain evidence="6">MPO218</strain>
    </source>
</reference>
<feature type="chain" id="PRO_5037409144" evidence="4">
    <location>
        <begin position="23"/>
        <end position="521"/>
    </location>
</feature>
<dbReference type="InterPro" id="IPR011650">
    <property type="entry name" value="Peptidase_M20_dimer"/>
</dbReference>
<dbReference type="GO" id="GO:0008233">
    <property type="term" value="F:peptidase activity"/>
    <property type="evidence" value="ECO:0007669"/>
    <property type="project" value="UniProtKB-KW"/>
</dbReference>
<dbReference type="Proteomes" id="UP000664914">
    <property type="component" value="Chromosome"/>
</dbReference>
<evidence type="ECO:0000256" key="4">
    <source>
        <dbReference type="SAM" id="SignalP"/>
    </source>
</evidence>
<dbReference type="Gene3D" id="3.40.630.10">
    <property type="entry name" value="Zn peptidases"/>
    <property type="match status" value="1"/>
</dbReference>
<reference evidence="6" key="1">
    <citation type="submission" date="2020-07" db="EMBL/GenBank/DDBJ databases">
        <authorList>
            <person name="Camacho E."/>
        </authorList>
    </citation>
    <scope>NUCLEOTIDE SEQUENCE</scope>
    <source>
        <strain evidence="6">MPO218</strain>
    </source>
</reference>
<dbReference type="GO" id="GO:0006508">
    <property type="term" value="P:proteolysis"/>
    <property type="evidence" value="ECO:0007669"/>
    <property type="project" value="UniProtKB-KW"/>
</dbReference>
<accession>A0A975D7R8</accession>
<dbReference type="Pfam" id="PF07687">
    <property type="entry name" value="M20_dimer"/>
    <property type="match status" value="1"/>
</dbReference>
<dbReference type="InterPro" id="IPR002933">
    <property type="entry name" value="Peptidase_M20"/>
</dbReference>
<keyword evidence="4" id="KW-0732">Signal</keyword>
<dbReference type="AlphaFoldDB" id="A0A975D7R8"/>
<evidence type="ECO:0000256" key="2">
    <source>
        <dbReference type="ARBA" id="ARBA00022723"/>
    </source>
</evidence>
<dbReference type="RefSeq" id="WP_030092246.1">
    <property type="nucleotide sequence ID" value="NZ_CP059319.1"/>
</dbReference>
<dbReference type="PANTHER" id="PTHR43270:SF4">
    <property type="entry name" value="CARNOSINE DIPEPTIDASE 2, ISOFORM A"/>
    <property type="match status" value="1"/>
</dbReference>
<feature type="signal peptide" evidence="4">
    <location>
        <begin position="1"/>
        <end position="22"/>
    </location>
</feature>
<evidence type="ECO:0000313" key="6">
    <source>
        <dbReference type="EMBL" id="QTH23275.1"/>
    </source>
</evidence>
<keyword evidence="2" id="KW-0479">Metal-binding</keyword>
<dbReference type="Pfam" id="PF01546">
    <property type="entry name" value="Peptidase_M20"/>
    <property type="match status" value="1"/>
</dbReference>
<evidence type="ECO:0000256" key="3">
    <source>
        <dbReference type="ARBA" id="ARBA00022801"/>
    </source>
</evidence>
<name>A0A975D7R8_9SPHN</name>
<evidence type="ECO:0000256" key="1">
    <source>
        <dbReference type="ARBA" id="ARBA00022670"/>
    </source>
</evidence>
<protein>
    <submittedName>
        <fullName evidence="6">M20/M25/M40 family metallo-hydrolase</fullName>
    </submittedName>
</protein>
<evidence type="ECO:0000313" key="7">
    <source>
        <dbReference type="Proteomes" id="UP000664914"/>
    </source>
</evidence>
<proteinExistence type="predicted"/>